<dbReference type="AlphaFoldDB" id="A0AA35TSV7"/>
<evidence type="ECO:0000259" key="1">
    <source>
        <dbReference type="Pfam" id="PF21056"/>
    </source>
</evidence>
<proteinExistence type="predicted"/>
<reference evidence="2" key="1">
    <citation type="submission" date="2023-03" db="EMBL/GenBank/DDBJ databases">
        <authorList>
            <person name="Steffen K."/>
            <person name="Cardenas P."/>
        </authorList>
    </citation>
    <scope>NUCLEOTIDE SEQUENCE</scope>
</reference>
<feature type="domain" description="ZSWIM1/3 RNaseH-like" evidence="1">
    <location>
        <begin position="36"/>
        <end position="99"/>
    </location>
</feature>
<dbReference type="EMBL" id="CASHTH010004124">
    <property type="protein sequence ID" value="CAI8053790.1"/>
    <property type="molecule type" value="Genomic_DNA"/>
</dbReference>
<evidence type="ECO:0000313" key="2">
    <source>
        <dbReference type="EMBL" id="CAI8053790.1"/>
    </source>
</evidence>
<evidence type="ECO:0000313" key="3">
    <source>
        <dbReference type="Proteomes" id="UP001174909"/>
    </source>
</evidence>
<protein>
    <recommendedName>
        <fullName evidence="1">ZSWIM1/3 RNaseH-like domain-containing protein</fullName>
    </recommendedName>
</protein>
<gene>
    <name evidence="2" type="ORF">GBAR_LOCUS29389</name>
</gene>
<dbReference type="InterPro" id="IPR048324">
    <property type="entry name" value="ZSWIM1-3_RNaseH-like"/>
</dbReference>
<comment type="caution">
    <text evidence="2">The sequence shown here is derived from an EMBL/GenBank/DDBJ whole genome shotgun (WGS) entry which is preliminary data.</text>
</comment>
<name>A0AA35TSV7_GEOBA</name>
<accession>A0AA35TSV7</accession>
<sequence>MMVNELYNEVYNPVLLYKAQHIPEPDYPSLPDDAFVFALQTEWQRELYERFSGSVLCIDSTHGTNPYKFKLVTCIVPDEFGKGQPVAWCITNYETTDYFMTREPQTAWKQQIRSVKAECQQDLYQTLCLLESEPSVAVFLERLAKFLEMWRTKEANFVAYFPIVQKNGRGADTDTNMYLESFHNNLKTHYLNGKVNRRVDYLIHVLLEVETDCFFNYNQRRILSGLNPRKLREEERHQQGMKIDTTLIQVQSVNVADHRLVNTVLGVRAVILLALPLHVCDAGENLLQIMVPRLIL</sequence>
<keyword evidence="3" id="KW-1185">Reference proteome</keyword>
<organism evidence="2 3">
    <name type="scientific">Geodia barretti</name>
    <name type="common">Barrett's horny sponge</name>
    <dbReference type="NCBI Taxonomy" id="519541"/>
    <lineage>
        <taxon>Eukaryota</taxon>
        <taxon>Metazoa</taxon>
        <taxon>Porifera</taxon>
        <taxon>Demospongiae</taxon>
        <taxon>Heteroscleromorpha</taxon>
        <taxon>Tetractinellida</taxon>
        <taxon>Astrophorina</taxon>
        <taxon>Geodiidae</taxon>
        <taxon>Geodia</taxon>
    </lineage>
</organism>
<dbReference type="Proteomes" id="UP001174909">
    <property type="component" value="Unassembled WGS sequence"/>
</dbReference>
<dbReference type="PANTHER" id="PTHR33977:SF1">
    <property type="entry name" value="ZINC ION BINDING PROTEIN"/>
    <property type="match status" value="1"/>
</dbReference>
<dbReference type="PANTHER" id="PTHR33977">
    <property type="entry name" value="ZINC ION BINDING PROTEIN"/>
    <property type="match status" value="1"/>
</dbReference>
<dbReference type="Pfam" id="PF21056">
    <property type="entry name" value="ZSWIM1-3_RNaseH-like"/>
    <property type="match status" value="1"/>
</dbReference>